<gene>
    <name evidence="1" type="ORF">J40TS1_49210</name>
</gene>
<protein>
    <submittedName>
        <fullName evidence="1">Uncharacterized protein</fullName>
    </submittedName>
</protein>
<evidence type="ECO:0000313" key="1">
    <source>
        <dbReference type="EMBL" id="GIP19279.1"/>
    </source>
</evidence>
<evidence type="ECO:0000313" key="2">
    <source>
        <dbReference type="Proteomes" id="UP000683139"/>
    </source>
</evidence>
<dbReference type="AlphaFoldDB" id="A0A919YWB3"/>
<dbReference type="EMBL" id="BOSE01000013">
    <property type="protein sequence ID" value="GIP19279.1"/>
    <property type="molecule type" value="Genomic_DNA"/>
</dbReference>
<keyword evidence="2" id="KW-1185">Reference proteome</keyword>
<sequence length="48" mass="5694">MNTVDSKDLDIKKPPVYSEIKDYFEPLRRQGKDAYHYKSRIKHVALKA</sequence>
<comment type="caution">
    <text evidence="1">The sequence shown here is derived from an EMBL/GenBank/DDBJ whole genome shotgun (WGS) entry which is preliminary data.</text>
</comment>
<dbReference type="Proteomes" id="UP000683139">
    <property type="component" value="Unassembled WGS sequence"/>
</dbReference>
<organism evidence="1 2">
    <name type="scientific">Paenibacillus montaniterrae</name>
    <dbReference type="NCBI Taxonomy" id="429341"/>
    <lineage>
        <taxon>Bacteria</taxon>
        <taxon>Bacillati</taxon>
        <taxon>Bacillota</taxon>
        <taxon>Bacilli</taxon>
        <taxon>Bacillales</taxon>
        <taxon>Paenibacillaceae</taxon>
        <taxon>Paenibacillus</taxon>
    </lineage>
</organism>
<proteinExistence type="predicted"/>
<reference evidence="1" key="1">
    <citation type="submission" date="2021-03" db="EMBL/GenBank/DDBJ databases">
        <title>Antimicrobial resistance genes in bacteria isolated from Japanese honey, and their potential for conferring macrolide and lincosamide resistance in the American foulbrood pathogen Paenibacillus larvae.</title>
        <authorList>
            <person name="Okamoto M."/>
            <person name="Kumagai M."/>
            <person name="Kanamori H."/>
            <person name="Takamatsu D."/>
        </authorList>
    </citation>
    <scope>NUCLEOTIDE SEQUENCE</scope>
    <source>
        <strain evidence="1">J40TS1</strain>
    </source>
</reference>
<accession>A0A919YWB3</accession>
<name>A0A919YWB3_9BACL</name>